<organism evidence="1 2">
    <name type="scientific">Nostoc spongiaeforme FACHB-130</name>
    <dbReference type="NCBI Taxonomy" id="1357510"/>
    <lineage>
        <taxon>Bacteria</taxon>
        <taxon>Bacillati</taxon>
        <taxon>Cyanobacteriota</taxon>
        <taxon>Cyanophyceae</taxon>
        <taxon>Nostocales</taxon>
        <taxon>Nostocaceae</taxon>
        <taxon>Nostoc</taxon>
    </lineage>
</organism>
<dbReference type="EMBL" id="JACJTB010000004">
    <property type="protein sequence ID" value="MBD2593946.1"/>
    <property type="molecule type" value="Genomic_DNA"/>
</dbReference>
<sequence length="49" mass="5427">MSISNFGIIFYASNPSHTIVKKLLILSASLRLCVRKSFTENRRSPASTA</sequence>
<dbReference type="Proteomes" id="UP000603457">
    <property type="component" value="Unassembled WGS sequence"/>
</dbReference>
<reference evidence="1 2" key="1">
    <citation type="journal article" date="2020" name="ISME J.">
        <title>Comparative genomics reveals insights into cyanobacterial evolution and habitat adaptation.</title>
        <authorList>
            <person name="Chen M.Y."/>
            <person name="Teng W.K."/>
            <person name="Zhao L."/>
            <person name="Hu C.X."/>
            <person name="Zhou Y.K."/>
            <person name="Han B.P."/>
            <person name="Song L.R."/>
            <person name="Shu W.S."/>
        </authorList>
    </citation>
    <scope>NUCLEOTIDE SEQUENCE [LARGE SCALE GENOMIC DNA]</scope>
    <source>
        <strain evidence="1 2">FACHB-130</strain>
    </source>
</reference>
<dbReference type="RefSeq" id="WP_206756976.1">
    <property type="nucleotide sequence ID" value="NZ_JACJTB010000004.1"/>
</dbReference>
<protein>
    <submittedName>
        <fullName evidence="1">Uncharacterized protein</fullName>
    </submittedName>
</protein>
<proteinExistence type="predicted"/>
<evidence type="ECO:0000313" key="2">
    <source>
        <dbReference type="Proteomes" id="UP000603457"/>
    </source>
</evidence>
<comment type="caution">
    <text evidence="1">The sequence shown here is derived from an EMBL/GenBank/DDBJ whole genome shotgun (WGS) entry which is preliminary data.</text>
</comment>
<evidence type="ECO:0000313" key="1">
    <source>
        <dbReference type="EMBL" id="MBD2593946.1"/>
    </source>
</evidence>
<name>A0ABR8FRL2_9NOSO</name>
<gene>
    <name evidence="1" type="ORF">H6G74_06330</name>
</gene>
<accession>A0ABR8FRL2</accession>
<keyword evidence="2" id="KW-1185">Reference proteome</keyword>